<protein>
    <submittedName>
        <fullName evidence="1">Uncharacterized protein</fullName>
    </submittedName>
</protein>
<reference evidence="1 2" key="1">
    <citation type="submission" date="2012-10" db="EMBL/GenBank/DDBJ databases">
        <authorList>
            <person name="Zafar N."/>
            <person name="Inman J."/>
            <person name="Hall N."/>
            <person name="Lorenzi H."/>
            <person name="Caler E."/>
        </authorList>
    </citation>
    <scope>NUCLEOTIDE SEQUENCE [LARGE SCALE GENOMIC DNA]</scope>
    <source>
        <strain evidence="1 2">IP1</strain>
    </source>
</reference>
<gene>
    <name evidence="1" type="ORF">EIN_401780</name>
</gene>
<dbReference type="AlphaFoldDB" id="L7FLK8"/>
<dbReference type="Proteomes" id="UP000014680">
    <property type="component" value="Unassembled WGS sequence"/>
</dbReference>
<proteinExistence type="predicted"/>
<dbReference type="RefSeq" id="XP_004255411.1">
    <property type="nucleotide sequence ID" value="XM_004255363.1"/>
</dbReference>
<evidence type="ECO:0000313" key="1">
    <source>
        <dbReference type="EMBL" id="ELP88640.1"/>
    </source>
</evidence>
<sequence length="581" mass="66634">MCINNTQAKKRKIVKNLINIPVKTGQNKNKGMVVLEPVFLKNVVLYLDTLNDVYYFMFINKSCLSVVQTMYINTYNASLNSYVDTILKIFPNLQTLYFSAVTRLIQKSSGSIPLIEVNPKNTNFFLERTLKTKWFPSKVRKLKINSKEIEVLEKNIDKFEQLQFLKIGYSLQKSEIKSILNIIGKSTLKKVYITTDVVSFKNFKNFDFEKHEFTTYVFVITYSPYLSEIPDYDILRHLPQNVHIFVNFISKETESLPYITQEYMNYSFGDNVSSEFVYVLSDFGGGANELENIMSKCLQTKLEISNPWIQEYGFMVKQTIEVPDICFDLSNSELIQEITLKNVNAKHVVLPIRVKKIAIENVEGEIVMEKCTPHAIRVCGYTGKQLVLNDEKLSVVEYRDVLNGVNFIHNNTLYSGKYIIDLDKIKSIDIDRLPTVKCVVFIKNNKTLFEGNLSAVHFREDSLSIENLANDIDITEFGVNSFSVFKTSNTPNMVLGNVCFLNIMKGEFNSIYIGDCQTITLRQTNIKKLDINVCNTFTYKSSKITTVKGKKIESINGTKKAIKNWEIENSSGINNLKEVNN</sequence>
<evidence type="ECO:0000313" key="2">
    <source>
        <dbReference type="Proteomes" id="UP000014680"/>
    </source>
</evidence>
<dbReference type="KEGG" id="eiv:EIN_401780"/>
<dbReference type="VEuPathDB" id="AmoebaDB:EIN_401780"/>
<organism evidence="1 2">
    <name type="scientific">Entamoeba invadens IP1</name>
    <dbReference type="NCBI Taxonomy" id="370355"/>
    <lineage>
        <taxon>Eukaryota</taxon>
        <taxon>Amoebozoa</taxon>
        <taxon>Evosea</taxon>
        <taxon>Archamoebae</taxon>
        <taxon>Mastigamoebida</taxon>
        <taxon>Entamoebidae</taxon>
        <taxon>Entamoeba</taxon>
    </lineage>
</organism>
<dbReference type="EMBL" id="KB206718">
    <property type="protein sequence ID" value="ELP88640.1"/>
    <property type="molecule type" value="Genomic_DNA"/>
</dbReference>
<dbReference type="OrthoDB" id="31864at2759"/>
<dbReference type="GeneID" id="14887617"/>
<name>L7FLK8_ENTIV</name>
<accession>L7FLK8</accession>
<keyword evidence="2" id="KW-1185">Reference proteome</keyword>